<evidence type="ECO:0000313" key="2">
    <source>
        <dbReference type="EMBL" id="KAB8040737.1"/>
    </source>
</evidence>
<dbReference type="PROSITE" id="PS51257">
    <property type="entry name" value="PROKAR_LIPOPROTEIN"/>
    <property type="match status" value="1"/>
</dbReference>
<evidence type="ECO:0000313" key="3">
    <source>
        <dbReference type="Proteomes" id="UP000437748"/>
    </source>
</evidence>
<name>A0A6N6VY89_9BACT</name>
<keyword evidence="1" id="KW-1133">Transmembrane helix</keyword>
<dbReference type="OrthoDB" id="5292876at2"/>
<dbReference type="RefSeq" id="WP_153418255.1">
    <property type="nucleotide sequence ID" value="NZ_WFLM01000001.1"/>
</dbReference>
<sequence length="365" mass="41162">MPKVPYLFSLSKQIIFFFVFVFFFIGCQSTNKNKLKKSSQFDKALVFYASDDPIWLPYFSNSFTRRISEDGVYNAVQNRDLNKEWMINSLGNQEDVLVEDKFLLYSNKLRGFILAGNFSKAQKLSVIYMRDAVLLLSNNPSSVSFSYATLAFWSAISNLKTSNSLARDYGIIYEKYSSFSVKDNLESQVDSKLIDKLKSITMPYIAKQKSIKILNAKNCTTFIDGQELKSSAIMLPPKMQSVISASCSNGSFSQVFIAEKYSSIKISPYMPSSFYSMPSVASLPKEQILSLRPSAIILIYWSHSDKYMESQLVDPKSFSVVKKTRILLSSKKDLDEAGDNLIAFLRSKNTQSPKTSSQGLTSSSN</sequence>
<keyword evidence="3" id="KW-1185">Reference proteome</keyword>
<protein>
    <recommendedName>
        <fullName evidence="4">Lipoprotein</fullName>
    </recommendedName>
</protein>
<keyword evidence="1" id="KW-0472">Membrane</keyword>
<feature type="transmembrane region" description="Helical" evidence="1">
    <location>
        <begin position="6"/>
        <end position="27"/>
    </location>
</feature>
<keyword evidence="1" id="KW-0812">Transmembrane</keyword>
<gene>
    <name evidence="2" type="ORF">GCL60_02075</name>
</gene>
<dbReference type="EMBL" id="WFLM01000001">
    <property type="protein sequence ID" value="KAB8040737.1"/>
    <property type="molecule type" value="Genomic_DNA"/>
</dbReference>
<evidence type="ECO:0008006" key="4">
    <source>
        <dbReference type="Google" id="ProtNLM"/>
    </source>
</evidence>
<dbReference type="Proteomes" id="UP000437748">
    <property type="component" value="Unassembled WGS sequence"/>
</dbReference>
<organism evidence="2 3">
    <name type="scientific">Silvanigrella paludirubra</name>
    <dbReference type="NCBI Taxonomy" id="2499159"/>
    <lineage>
        <taxon>Bacteria</taxon>
        <taxon>Pseudomonadati</taxon>
        <taxon>Bdellovibrionota</taxon>
        <taxon>Oligoflexia</taxon>
        <taxon>Silvanigrellales</taxon>
        <taxon>Silvanigrellaceae</taxon>
        <taxon>Silvanigrella</taxon>
    </lineage>
</organism>
<proteinExistence type="predicted"/>
<comment type="caution">
    <text evidence="2">The sequence shown here is derived from an EMBL/GenBank/DDBJ whole genome shotgun (WGS) entry which is preliminary data.</text>
</comment>
<dbReference type="AlphaFoldDB" id="A0A6N6VY89"/>
<accession>A0A6N6VY89</accession>
<reference evidence="2 3" key="1">
    <citation type="submission" date="2019-10" db="EMBL/GenBank/DDBJ databases">
        <title>New species of Slilvanegrellaceae.</title>
        <authorList>
            <person name="Pitt A."/>
            <person name="Hahn M.W."/>
        </authorList>
    </citation>
    <scope>NUCLEOTIDE SEQUENCE [LARGE SCALE GENOMIC DNA]</scope>
    <source>
        <strain evidence="2 3">SP-Ram-0.45-NSY-1</strain>
    </source>
</reference>
<evidence type="ECO:0000256" key="1">
    <source>
        <dbReference type="SAM" id="Phobius"/>
    </source>
</evidence>